<reference evidence="8 10" key="1">
    <citation type="submission" date="2020-01" db="EMBL/GenBank/DDBJ databases">
        <title>the WGS Modestobacter muralis CPCC 204518.</title>
        <authorList>
            <person name="Jiang Z."/>
        </authorList>
    </citation>
    <scope>NUCLEOTIDE SEQUENCE [LARGE SCALE GENOMIC DNA]</scope>
    <source>
        <strain evidence="8 10">DSM 100205</strain>
    </source>
</reference>
<dbReference type="PANTHER" id="PTHR30349:SF41">
    <property type="entry name" value="INTEGRASE_RECOMBINASE PROTEIN MJ0367-RELATED"/>
    <property type="match status" value="1"/>
</dbReference>
<evidence type="ECO:0000256" key="1">
    <source>
        <dbReference type="ARBA" id="ARBA00008857"/>
    </source>
</evidence>
<dbReference type="InterPro" id="IPR050090">
    <property type="entry name" value="Tyrosine_recombinase_XerCD"/>
</dbReference>
<dbReference type="InterPro" id="IPR011010">
    <property type="entry name" value="DNA_brk_join_enz"/>
</dbReference>
<sequence length="411" mass="44248">MTPAKRRGNSEGSTPRRRVDGRFQVNLRVTDEDGLSQRFTVYGATPKEARDKAAAISARVLGGQPARDRRQTVRSYALHWIDTTLQASERKQTTKSLYAGVTRSHVLESTLGRLSLDKIRPSHVEGWVVQLRRKGLAESTIRTAYTVLRAILDTAVRDGAIGVNAAAAVKRPKVTNKEAAHLTPAQVAELLEAAGRTRYAPLFEFLVHTGLRRGEALALRWTDVDRDRGMLRVRGTLARIDGALVVTEPKTAKSNRFVPISSPAERLLDDLRSAQAAERLHAGSAWRETGFVFTTETGEPCDPRNALRAFKIAAARAGLPDAGLHTLRHSAASAMLSHGVPLKVVSDILGHSSIAITGDVYGHVSPDVSRDAVATLGAVLSDLRSASGGQEGGQTTRNSGRGRSRSSGSGP</sequence>
<organism evidence="9 11">
    <name type="scientific">Modestobacter muralis</name>
    <dbReference type="NCBI Taxonomy" id="1608614"/>
    <lineage>
        <taxon>Bacteria</taxon>
        <taxon>Bacillati</taxon>
        <taxon>Actinomycetota</taxon>
        <taxon>Actinomycetes</taxon>
        <taxon>Geodermatophilales</taxon>
        <taxon>Geodermatophilaceae</taxon>
        <taxon>Modestobacter</taxon>
    </lineage>
</organism>
<evidence type="ECO:0000313" key="8">
    <source>
        <dbReference type="EMBL" id="NEK95130.1"/>
    </source>
</evidence>
<reference evidence="9 11" key="2">
    <citation type="submission" date="2020-02" db="EMBL/GenBank/DDBJ databases">
        <title>The WGS of Modestobacter muralis DSM 100205.</title>
        <authorList>
            <person name="Jiang Z."/>
        </authorList>
    </citation>
    <scope>NUCLEOTIDE SEQUENCE [LARGE SCALE GENOMIC DNA]</scope>
    <source>
        <strain evidence="9 11">DSM 100205</strain>
    </source>
</reference>
<dbReference type="Proteomes" id="UP000471152">
    <property type="component" value="Unassembled WGS sequence"/>
</dbReference>
<dbReference type="Proteomes" id="UP000468828">
    <property type="component" value="Unassembled WGS sequence"/>
</dbReference>
<keyword evidence="3" id="KW-0233">DNA recombination</keyword>
<evidence type="ECO:0000256" key="3">
    <source>
        <dbReference type="ARBA" id="ARBA00023172"/>
    </source>
</evidence>
<dbReference type="InterPro" id="IPR010998">
    <property type="entry name" value="Integrase_recombinase_N"/>
</dbReference>
<dbReference type="EMBL" id="JAAGWH010000036">
    <property type="protein sequence ID" value="NEK95130.1"/>
    <property type="molecule type" value="Genomic_DNA"/>
</dbReference>
<dbReference type="GO" id="GO:0006310">
    <property type="term" value="P:DNA recombination"/>
    <property type="evidence" value="ECO:0007669"/>
    <property type="project" value="UniProtKB-KW"/>
</dbReference>
<accession>A0A6P0H806</accession>
<dbReference type="InterPro" id="IPR002104">
    <property type="entry name" value="Integrase_catalytic"/>
</dbReference>
<comment type="similarity">
    <text evidence="1">Belongs to the 'phage' integrase family.</text>
</comment>
<evidence type="ECO:0000256" key="2">
    <source>
        <dbReference type="ARBA" id="ARBA00023125"/>
    </source>
</evidence>
<evidence type="ECO:0000313" key="9">
    <source>
        <dbReference type="EMBL" id="NEN52018.1"/>
    </source>
</evidence>
<dbReference type="GO" id="GO:0003677">
    <property type="term" value="F:DNA binding"/>
    <property type="evidence" value="ECO:0007669"/>
    <property type="project" value="UniProtKB-UniRule"/>
</dbReference>
<dbReference type="CDD" id="cd01189">
    <property type="entry name" value="INT_ICEBs1_C_like"/>
    <property type="match status" value="1"/>
</dbReference>
<evidence type="ECO:0000259" key="6">
    <source>
        <dbReference type="PROSITE" id="PS51898"/>
    </source>
</evidence>
<evidence type="ECO:0000256" key="4">
    <source>
        <dbReference type="PROSITE-ProRule" id="PRU01248"/>
    </source>
</evidence>
<gene>
    <name evidence="9" type="ORF">G3R41_13910</name>
    <name evidence="8" type="ORF">GCU67_13260</name>
</gene>
<dbReference type="RefSeq" id="WP_163611696.1">
    <property type="nucleotide sequence ID" value="NZ_JAAGWB010000038.1"/>
</dbReference>
<name>A0A6P0H806_9ACTN</name>
<dbReference type="InterPro" id="IPR013762">
    <property type="entry name" value="Integrase-like_cat_sf"/>
</dbReference>
<dbReference type="PROSITE" id="PS51898">
    <property type="entry name" value="TYR_RECOMBINASE"/>
    <property type="match status" value="1"/>
</dbReference>
<feature type="region of interest" description="Disordered" evidence="5">
    <location>
        <begin position="384"/>
        <end position="411"/>
    </location>
</feature>
<dbReference type="Pfam" id="PF00589">
    <property type="entry name" value="Phage_integrase"/>
    <property type="match status" value="1"/>
</dbReference>
<dbReference type="Gene3D" id="1.10.150.130">
    <property type="match status" value="1"/>
</dbReference>
<comment type="caution">
    <text evidence="9">The sequence shown here is derived from an EMBL/GenBank/DDBJ whole genome shotgun (WGS) entry which is preliminary data.</text>
</comment>
<dbReference type="PROSITE" id="PS51900">
    <property type="entry name" value="CB"/>
    <property type="match status" value="1"/>
</dbReference>
<dbReference type="AlphaFoldDB" id="A0A6P0H806"/>
<protein>
    <submittedName>
        <fullName evidence="9">Site-specific integrase</fullName>
    </submittedName>
</protein>
<feature type="domain" description="Core-binding (CB)" evidence="7">
    <location>
        <begin position="71"/>
        <end position="156"/>
    </location>
</feature>
<dbReference type="Gene3D" id="1.10.443.10">
    <property type="entry name" value="Intergrase catalytic core"/>
    <property type="match status" value="1"/>
</dbReference>
<evidence type="ECO:0000256" key="5">
    <source>
        <dbReference type="SAM" id="MobiDB-lite"/>
    </source>
</evidence>
<evidence type="ECO:0000313" key="11">
    <source>
        <dbReference type="Proteomes" id="UP000471152"/>
    </source>
</evidence>
<feature type="compositionally biased region" description="Low complexity" evidence="5">
    <location>
        <begin position="397"/>
        <end position="411"/>
    </location>
</feature>
<keyword evidence="10" id="KW-1185">Reference proteome</keyword>
<keyword evidence="2 4" id="KW-0238">DNA-binding</keyword>
<dbReference type="PANTHER" id="PTHR30349">
    <property type="entry name" value="PHAGE INTEGRASE-RELATED"/>
    <property type="match status" value="1"/>
</dbReference>
<proteinExistence type="inferred from homology"/>
<evidence type="ECO:0000313" key="10">
    <source>
        <dbReference type="Proteomes" id="UP000468828"/>
    </source>
</evidence>
<dbReference type="EMBL" id="JAAGWB010000038">
    <property type="protein sequence ID" value="NEN52018.1"/>
    <property type="molecule type" value="Genomic_DNA"/>
</dbReference>
<dbReference type="GO" id="GO:0015074">
    <property type="term" value="P:DNA integration"/>
    <property type="evidence" value="ECO:0007669"/>
    <property type="project" value="InterPro"/>
</dbReference>
<dbReference type="InterPro" id="IPR044068">
    <property type="entry name" value="CB"/>
</dbReference>
<evidence type="ECO:0000259" key="7">
    <source>
        <dbReference type="PROSITE" id="PS51900"/>
    </source>
</evidence>
<dbReference type="SUPFAM" id="SSF56349">
    <property type="entry name" value="DNA breaking-rejoining enzymes"/>
    <property type="match status" value="1"/>
</dbReference>
<feature type="domain" description="Tyr recombinase" evidence="6">
    <location>
        <begin position="177"/>
        <end position="374"/>
    </location>
</feature>